<feature type="domain" description="Nephrocystin 3-like N-terminal" evidence="2">
    <location>
        <begin position="87"/>
        <end position="234"/>
    </location>
</feature>
<evidence type="ECO:0000256" key="1">
    <source>
        <dbReference type="ARBA" id="ARBA00022737"/>
    </source>
</evidence>
<dbReference type="OrthoDB" id="5106486at2759"/>
<dbReference type="InterPro" id="IPR056884">
    <property type="entry name" value="NPHP3-like_N"/>
</dbReference>
<comment type="caution">
    <text evidence="3">The sequence shown here is derived from an EMBL/GenBank/DDBJ whole genome shotgun (WGS) entry which is preliminary data.</text>
</comment>
<dbReference type="Pfam" id="PF24883">
    <property type="entry name" value="NPHP3_N"/>
    <property type="match status" value="1"/>
</dbReference>
<dbReference type="AlphaFoldDB" id="A0A9P6C2Q7"/>
<dbReference type="PANTHER" id="PTHR10039">
    <property type="entry name" value="AMELOGENIN"/>
    <property type="match status" value="1"/>
</dbReference>
<dbReference type="Gene3D" id="3.40.50.300">
    <property type="entry name" value="P-loop containing nucleotide triphosphate hydrolases"/>
    <property type="match status" value="1"/>
</dbReference>
<evidence type="ECO:0000313" key="4">
    <source>
        <dbReference type="Proteomes" id="UP000807342"/>
    </source>
</evidence>
<dbReference type="Proteomes" id="UP000807342">
    <property type="component" value="Unassembled WGS sequence"/>
</dbReference>
<name>A0A9P6C2Q7_9AGAR</name>
<organism evidence="3 4">
    <name type="scientific">Macrolepiota fuliginosa MF-IS2</name>
    <dbReference type="NCBI Taxonomy" id="1400762"/>
    <lineage>
        <taxon>Eukaryota</taxon>
        <taxon>Fungi</taxon>
        <taxon>Dikarya</taxon>
        <taxon>Basidiomycota</taxon>
        <taxon>Agaricomycotina</taxon>
        <taxon>Agaricomycetes</taxon>
        <taxon>Agaricomycetidae</taxon>
        <taxon>Agaricales</taxon>
        <taxon>Agaricineae</taxon>
        <taxon>Agaricaceae</taxon>
        <taxon>Macrolepiota</taxon>
    </lineage>
</organism>
<sequence length="380" mass="41887">MPFFPDSQNATINDSILLDQSIGPFNISMTNGQIGIDALLKASNPDAAHNSSARDYAPRCQPGTREQYIKDIVGWGAPTIGADDPLPLFWMKGLAGVGKSAIAQTCAEELKKLGRLGAAFFFAVNIQEDAEQFFPTIAYQLSTNFPNYRDLLDQTIRRDETILKKVMEVQFEALIAKPFQELETTGKGIERKMVIIVDGLDECKKAGDQSRIINIIAAAARSGVTPFLWAFFSRPEPHIEATFTSDDVDRITCMVLLPVSDDANPDIELYLRSGFKNTLRRRNIPMKFQWPSDDDIQTLVKAAKGLFVYAATVLRDVDQAGSPSEALRAVCAATSNPTDGSLFGGLDAFYMLIMQRIPPKDLSTILLLCCSLFEQPTTTI</sequence>
<dbReference type="PANTHER" id="PTHR10039:SF14">
    <property type="entry name" value="NACHT DOMAIN-CONTAINING PROTEIN"/>
    <property type="match status" value="1"/>
</dbReference>
<keyword evidence="1" id="KW-0677">Repeat</keyword>
<dbReference type="EMBL" id="MU151119">
    <property type="protein sequence ID" value="KAF9449841.1"/>
    <property type="molecule type" value="Genomic_DNA"/>
</dbReference>
<dbReference type="SUPFAM" id="SSF52540">
    <property type="entry name" value="P-loop containing nucleoside triphosphate hydrolases"/>
    <property type="match status" value="1"/>
</dbReference>
<gene>
    <name evidence="3" type="ORF">P691DRAFT_758736</name>
</gene>
<evidence type="ECO:0000313" key="3">
    <source>
        <dbReference type="EMBL" id="KAF9449841.1"/>
    </source>
</evidence>
<keyword evidence="4" id="KW-1185">Reference proteome</keyword>
<reference evidence="3" key="1">
    <citation type="submission" date="2020-11" db="EMBL/GenBank/DDBJ databases">
        <authorList>
            <consortium name="DOE Joint Genome Institute"/>
            <person name="Ahrendt S."/>
            <person name="Riley R."/>
            <person name="Andreopoulos W."/>
            <person name="Labutti K."/>
            <person name="Pangilinan J."/>
            <person name="Ruiz-Duenas F.J."/>
            <person name="Barrasa J.M."/>
            <person name="Sanchez-Garcia M."/>
            <person name="Camarero S."/>
            <person name="Miyauchi S."/>
            <person name="Serrano A."/>
            <person name="Linde D."/>
            <person name="Babiker R."/>
            <person name="Drula E."/>
            <person name="Ayuso-Fernandez I."/>
            <person name="Pacheco R."/>
            <person name="Padilla G."/>
            <person name="Ferreira P."/>
            <person name="Barriuso J."/>
            <person name="Kellner H."/>
            <person name="Castanera R."/>
            <person name="Alfaro M."/>
            <person name="Ramirez L."/>
            <person name="Pisabarro A.G."/>
            <person name="Kuo A."/>
            <person name="Tritt A."/>
            <person name="Lipzen A."/>
            <person name="He G."/>
            <person name="Yan M."/>
            <person name="Ng V."/>
            <person name="Cullen D."/>
            <person name="Martin F."/>
            <person name="Rosso M.-N."/>
            <person name="Henrissat B."/>
            <person name="Hibbett D."/>
            <person name="Martinez A.T."/>
            <person name="Grigoriev I.V."/>
        </authorList>
    </citation>
    <scope>NUCLEOTIDE SEQUENCE</scope>
    <source>
        <strain evidence="3">MF-IS2</strain>
    </source>
</reference>
<evidence type="ECO:0000259" key="2">
    <source>
        <dbReference type="Pfam" id="PF24883"/>
    </source>
</evidence>
<accession>A0A9P6C2Q7</accession>
<protein>
    <recommendedName>
        <fullName evidence="2">Nephrocystin 3-like N-terminal domain-containing protein</fullName>
    </recommendedName>
</protein>
<proteinExistence type="predicted"/>
<dbReference type="InterPro" id="IPR027417">
    <property type="entry name" value="P-loop_NTPase"/>
</dbReference>